<name>A0ABS3Z2V0_9BACT</name>
<dbReference type="InterPro" id="IPR036291">
    <property type="entry name" value="NAD(P)-bd_dom_sf"/>
</dbReference>
<dbReference type="Gene3D" id="3.40.50.720">
    <property type="entry name" value="NAD(P)-binding Rossmann-like Domain"/>
    <property type="match status" value="1"/>
</dbReference>
<dbReference type="RefSeq" id="WP_209143066.1">
    <property type="nucleotide sequence ID" value="NZ_JAGHKO010000014.1"/>
</dbReference>
<dbReference type="InterPro" id="IPR016040">
    <property type="entry name" value="NAD(P)-bd_dom"/>
</dbReference>
<dbReference type="Pfam" id="PF13460">
    <property type="entry name" value="NAD_binding_10"/>
    <property type="match status" value="1"/>
</dbReference>
<dbReference type="EMBL" id="JAGHKO010000014">
    <property type="protein sequence ID" value="MBO9204459.1"/>
    <property type="molecule type" value="Genomic_DNA"/>
</dbReference>
<dbReference type="PANTHER" id="PTHR43355:SF2">
    <property type="entry name" value="FLAVIN REDUCTASE (NADPH)"/>
    <property type="match status" value="1"/>
</dbReference>
<dbReference type="CDD" id="cd05244">
    <property type="entry name" value="BVR-B_like_SDR_a"/>
    <property type="match status" value="1"/>
</dbReference>
<sequence>MKILLIGGSGNIGQRILREALQKGYSVNSVQRNPGKVNITNPNLTVTKGDILNEAELAGFVKDADVVVSAISPHDLGEFKQAYKNLINVMEKTPSKRIIIVGGAGSTEVSPGVRLMDSPMMSHIPAEWHPAIRAHAEVLGLFKASNTNWTYFSPANIIEAGERTGKYRLGGTNMIFDAAGNSHISYEDYAVALVDEIANPKHLKQQMSIAY</sequence>
<dbReference type="Proteomes" id="UP000677244">
    <property type="component" value="Unassembled WGS sequence"/>
</dbReference>
<comment type="caution">
    <text evidence="2">The sequence shown here is derived from an EMBL/GenBank/DDBJ whole genome shotgun (WGS) entry which is preliminary data.</text>
</comment>
<organism evidence="2 3">
    <name type="scientific">Niastella soli</name>
    <dbReference type="NCBI Taxonomy" id="2821487"/>
    <lineage>
        <taxon>Bacteria</taxon>
        <taxon>Pseudomonadati</taxon>
        <taxon>Bacteroidota</taxon>
        <taxon>Chitinophagia</taxon>
        <taxon>Chitinophagales</taxon>
        <taxon>Chitinophagaceae</taxon>
        <taxon>Niastella</taxon>
    </lineage>
</organism>
<dbReference type="PANTHER" id="PTHR43355">
    <property type="entry name" value="FLAVIN REDUCTASE (NADPH)"/>
    <property type="match status" value="1"/>
</dbReference>
<accession>A0ABS3Z2V0</accession>
<evidence type="ECO:0000259" key="1">
    <source>
        <dbReference type="Pfam" id="PF13460"/>
    </source>
</evidence>
<reference evidence="2 3" key="1">
    <citation type="submission" date="2021-03" db="EMBL/GenBank/DDBJ databases">
        <title>Assistant Professor.</title>
        <authorList>
            <person name="Huq M.A."/>
        </authorList>
    </citation>
    <scope>NUCLEOTIDE SEQUENCE [LARGE SCALE GENOMIC DNA]</scope>
    <source>
        <strain evidence="2 3">MAH-29</strain>
    </source>
</reference>
<dbReference type="SUPFAM" id="SSF51735">
    <property type="entry name" value="NAD(P)-binding Rossmann-fold domains"/>
    <property type="match status" value="1"/>
</dbReference>
<feature type="domain" description="NAD(P)-binding" evidence="1">
    <location>
        <begin position="7"/>
        <end position="200"/>
    </location>
</feature>
<proteinExistence type="predicted"/>
<evidence type="ECO:0000313" key="2">
    <source>
        <dbReference type="EMBL" id="MBO9204459.1"/>
    </source>
</evidence>
<dbReference type="InterPro" id="IPR051606">
    <property type="entry name" value="Polyketide_Oxido-like"/>
</dbReference>
<protein>
    <submittedName>
        <fullName evidence="2">NAD(P)H-binding protein</fullName>
    </submittedName>
</protein>
<gene>
    <name evidence="2" type="ORF">J7I42_29490</name>
</gene>
<keyword evidence="3" id="KW-1185">Reference proteome</keyword>
<evidence type="ECO:0000313" key="3">
    <source>
        <dbReference type="Proteomes" id="UP000677244"/>
    </source>
</evidence>